<evidence type="ECO:0000256" key="1">
    <source>
        <dbReference type="SAM" id="MobiDB-lite"/>
    </source>
</evidence>
<keyword evidence="3" id="KW-1185">Reference proteome</keyword>
<feature type="compositionally biased region" description="Polar residues" evidence="1">
    <location>
        <begin position="132"/>
        <end position="146"/>
    </location>
</feature>
<dbReference type="AlphaFoldDB" id="A0AAV7RFP9"/>
<sequence>MQPGYHASVLSERLLDPQTTTLYLHHEICDARGQIVKEALMQAGKTITHPEVHPPVQPHTMVDQAQETTMDYILKEISVVGRRQGGMDNMMASLMEEINAPGYCRLSVKGDEPRVAHDNGGSPRHLLRGQRPGTSVSPQQDNRLGG</sequence>
<dbReference type="Proteomes" id="UP001066276">
    <property type="component" value="Chromosome 5"/>
</dbReference>
<proteinExistence type="predicted"/>
<feature type="region of interest" description="Disordered" evidence="1">
    <location>
        <begin position="111"/>
        <end position="146"/>
    </location>
</feature>
<comment type="caution">
    <text evidence="2">The sequence shown here is derived from an EMBL/GenBank/DDBJ whole genome shotgun (WGS) entry which is preliminary data.</text>
</comment>
<evidence type="ECO:0000313" key="3">
    <source>
        <dbReference type="Proteomes" id="UP001066276"/>
    </source>
</evidence>
<organism evidence="2 3">
    <name type="scientific">Pleurodeles waltl</name>
    <name type="common">Iberian ribbed newt</name>
    <dbReference type="NCBI Taxonomy" id="8319"/>
    <lineage>
        <taxon>Eukaryota</taxon>
        <taxon>Metazoa</taxon>
        <taxon>Chordata</taxon>
        <taxon>Craniata</taxon>
        <taxon>Vertebrata</taxon>
        <taxon>Euteleostomi</taxon>
        <taxon>Amphibia</taxon>
        <taxon>Batrachia</taxon>
        <taxon>Caudata</taxon>
        <taxon>Salamandroidea</taxon>
        <taxon>Salamandridae</taxon>
        <taxon>Pleurodelinae</taxon>
        <taxon>Pleurodeles</taxon>
    </lineage>
</organism>
<name>A0AAV7RFP9_PLEWA</name>
<evidence type="ECO:0000313" key="2">
    <source>
        <dbReference type="EMBL" id="KAJ1151649.1"/>
    </source>
</evidence>
<reference evidence="2" key="1">
    <citation type="journal article" date="2022" name="bioRxiv">
        <title>Sequencing and chromosome-scale assembly of the giantPleurodeles waltlgenome.</title>
        <authorList>
            <person name="Brown T."/>
            <person name="Elewa A."/>
            <person name="Iarovenko S."/>
            <person name="Subramanian E."/>
            <person name="Araus A.J."/>
            <person name="Petzold A."/>
            <person name="Susuki M."/>
            <person name="Suzuki K.-i.T."/>
            <person name="Hayashi T."/>
            <person name="Toyoda A."/>
            <person name="Oliveira C."/>
            <person name="Osipova E."/>
            <person name="Leigh N.D."/>
            <person name="Simon A."/>
            <person name="Yun M.H."/>
        </authorList>
    </citation>
    <scope>NUCLEOTIDE SEQUENCE</scope>
    <source>
        <strain evidence="2">20211129_DDA</strain>
        <tissue evidence="2">Liver</tissue>
    </source>
</reference>
<gene>
    <name evidence="2" type="ORF">NDU88_004429</name>
</gene>
<dbReference type="EMBL" id="JANPWB010000009">
    <property type="protein sequence ID" value="KAJ1151649.1"/>
    <property type="molecule type" value="Genomic_DNA"/>
</dbReference>
<accession>A0AAV7RFP9</accession>
<protein>
    <submittedName>
        <fullName evidence="2">Uncharacterized protein</fullName>
    </submittedName>
</protein>